<evidence type="ECO:0000256" key="1">
    <source>
        <dbReference type="PROSITE-ProRule" id="PRU00339"/>
    </source>
</evidence>
<reference evidence="4" key="1">
    <citation type="journal article" date="2021" name="PeerJ">
        <title>Extensive microbial diversity within the chicken gut microbiome revealed by metagenomics and culture.</title>
        <authorList>
            <person name="Gilroy R."/>
            <person name="Ravi A."/>
            <person name="Getino M."/>
            <person name="Pursley I."/>
            <person name="Horton D.L."/>
            <person name="Alikhan N.F."/>
            <person name="Baker D."/>
            <person name="Gharbi K."/>
            <person name="Hall N."/>
            <person name="Watson M."/>
            <person name="Adriaenssens E.M."/>
            <person name="Foster-Nyarko E."/>
            <person name="Jarju S."/>
            <person name="Secka A."/>
            <person name="Antonio M."/>
            <person name="Oren A."/>
            <person name="Chaudhuri R.R."/>
            <person name="La Ragione R."/>
            <person name="Hildebrand F."/>
            <person name="Pallen M.J."/>
        </authorList>
    </citation>
    <scope>NUCLEOTIDE SEQUENCE</scope>
    <source>
        <strain evidence="4">G4-2901</strain>
    </source>
</reference>
<sequence>MNRMYVLVMLLACILLPANASLKTEADKAYQENDFKGAIEKYEAILAAGQESADVYYNLGNSYYKDKNIAKAILNYERALLLSPGDDDIRYNLEMAKSKTIDKVTPKSEIFIATWVNSIRELMSESAWATFAVSCFILFLLGVSAYIFGSKIVIKKAGFSLAVVFLVLTIVANMFADSQKDKLVNRSFAIVMQPSVTVKSTPDDSGTDLFVLHEGTKVYINDDSMKGWKEVSLEDGTRGWIPTESIEVI</sequence>
<feature type="transmembrane region" description="Helical" evidence="2">
    <location>
        <begin position="127"/>
        <end position="148"/>
    </location>
</feature>
<dbReference type="InterPro" id="IPR011990">
    <property type="entry name" value="TPR-like_helical_dom_sf"/>
</dbReference>
<dbReference type="AlphaFoldDB" id="A0A948TBW4"/>
<dbReference type="EMBL" id="JAHLFW010000078">
    <property type="protein sequence ID" value="MBU3838457.1"/>
    <property type="molecule type" value="Genomic_DNA"/>
</dbReference>
<dbReference type="InterPro" id="IPR019734">
    <property type="entry name" value="TPR_rpt"/>
</dbReference>
<evidence type="ECO:0000313" key="4">
    <source>
        <dbReference type="EMBL" id="MBU3838457.1"/>
    </source>
</evidence>
<keyword evidence="2" id="KW-1133">Transmembrane helix</keyword>
<dbReference type="Gene3D" id="2.30.30.40">
    <property type="entry name" value="SH3 Domains"/>
    <property type="match status" value="1"/>
</dbReference>
<dbReference type="Gene3D" id="1.25.40.10">
    <property type="entry name" value="Tetratricopeptide repeat domain"/>
    <property type="match status" value="1"/>
</dbReference>
<dbReference type="Proteomes" id="UP000783796">
    <property type="component" value="Unassembled WGS sequence"/>
</dbReference>
<dbReference type="SUPFAM" id="SSF48452">
    <property type="entry name" value="TPR-like"/>
    <property type="match status" value="1"/>
</dbReference>
<keyword evidence="3" id="KW-0732">Signal</keyword>
<keyword evidence="2" id="KW-0812">Transmembrane</keyword>
<accession>A0A948TBW4</accession>
<keyword evidence="1" id="KW-0802">TPR repeat</keyword>
<dbReference type="SMART" id="SM00028">
    <property type="entry name" value="TPR"/>
    <property type="match status" value="1"/>
</dbReference>
<feature type="transmembrane region" description="Helical" evidence="2">
    <location>
        <begin position="157"/>
        <end position="176"/>
    </location>
</feature>
<dbReference type="PROSITE" id="PS50005">
    <property type="entry name" value="TPR"/>
    <property type="match status" value="1"/>
</dbReference>
<organism evidence="4 5">
    <name type="scientific">Candidatus Phocaeicola faecigallinarum</name>
    <dbReference type="NCBI Taxonomy" id="2838732"/>
    <lineage>
        <taxon>Bacteria</taxon>
        <taxon>Pseudomonadati</taxon>
        <taxon>Bacteroidota</taxon>
        <taxon>Bacteroidia</taxon>
        <taxon>Bacteroidales</taxon>
        <taxon>Bacteroidaceae</taxon>
        <taxon>Phocaeicola</taxon>
    </lineage>
</organism>
<gene>
    <name evidence="4" type="ORF">H9777_09155</name>
</gene>
<comment type="caution">
    <text evidence="4">The sequence shown here is derived from an EMBL/GenBank/DDBJ whole genome shotgun (WGS) entry which is preliminary data.</text>
</comment>
<feature type="repeat" description="TPR" evidence="1">
    <location>
        <begin position="53"/>
        <end position="86"/>
    </location>
</feature>
<dbReference type="Pfam" id="PF00515">
    <property type="entry name" value="TPR_1"/>
    <property type="match status" value="1"/>
</dbReference>
<feature type="chain" id="PRO_5036738070" evidence="3">
    <location>
        <begin position="21"/>
        <end position="249"/>
    </location>
</feature>
<feature type="signal peptide" evidence="3">
    <location>
        <begin position="1"/>
        <end position="20"/>
    </location>
</feature>
<name>A0A948TBW4_9BACT</name>
<evidence type="ECO:0000256" key="2">
    <source>
        <dbReference type="SAM" id="Phobius"/>
    </source>
</evidence>
<protein>
    <submittedName>
        <fullName evidence="4">Tetratricopeptide repeat protein</fullName>
    </submittedName>
</protein>
<evidence type="ECO:0000313" key="5">
    <source>
        <dbReference type="Proteomes" id="UP000783796"/>
    </source>
</evidence>
<reference evidence="4" key="2">
    <citation type="submission" date="2021-04" db="EMBL/GenBank/DDBJ databases">
        <authorList>
            <person name="Gilroy R."/>
        </authorList>
    </citation>
    <scope>NUCLEOTIDE SEQUENCE</scope>
    <source>
        <strain evidence="4">G4-2901</strain>
    </source>
</reference>
<dbReference type="PROSITE" id="PS50293">
    <property type="entry name" value="TPR_REGION"/>
    <property type="match status" value="1"/>
</dbReference>
<proteinExistence type="predicted"/>
<evidence type="ECO:0000256" key="3">
    <source>
        <dbReference type="SAM" id="SignalP"/>
    </source>
</evidence>
<keyword evidence="2" id="KW-0472">Membrane</keyword>